<dbReference type="FunFam" id="3.40.50.720:FF:000084">
    <property type="entry name" value="Short-chain dehydrogenase reductase"/>
    <property type="match status" value="1"/>
</dbReference>
<gene>
    <name evidence="5" type="ORF">GORHZ_126_00430</name>
</gene>
<dbReference type="PROSITE" id="PS00061">
    <property type="entry name" value="ADH_SHORT"/>
    <property type="match status" value="1"/>
</dbReference>
<dbReference type="eggNOG" id="COG1028">
    <property type="taxonomic scope" value="Bacteria"/>
</dbReference>
<dbReference type="SUPFAM" id="SSF51735">
    <property type="entry name" value="NAD(P)-binding Rossmann-fold domains"/>
    <property type="match status" value="1"/>
</dbReference>
<dbReference type="RefSeq" id="WP_006334646.1">
    <property type="nucleotide sequence ID" value="NZ_BAHC01000126.1"/>
</dbReference>
<dbReference type="PANTHER" id="PTHR42760:SF40">
    <property type="entry name" value="3-OXOACYL-[ACYL-CARRIER-PROTEIN] REDUCTASE, CHLOROPLASTIC"/>
    <property type="match status" value="1"/>
</dbReference>
<dbReference type="AlphaFoldDB" id="K6WGP0"/>
<dbReference type="Proteomes" id="UP000008363">
    <property type="component" value="Unassembled WGS sequence"/>
</dbReference>
<comment type="similarity">
    <text evidence="1 4">Belongs to the short-chain dehydrogenases/reductases (SDR) family.</text>
</comment>
<organism evidence="5 6">
    <name type="scientific">Gordonia rhizosphera NBRC 16068</name>
    <dbReference type="NCBI Taxonomy" id="1108045"/>
    <lineage>
        <taxon>Bacteria</taxon>
        <taxon>Bacillati</taxon>
        <taxon>Actinomycetota</taxon>
        <taxon>Actinomycetes</taxon>
        <taxon>Mycobacteriales</taxon>
        <taxon>Gordoniaceae</taxon>
        <taxon>Gordonia</taxon>
    </lineage>
</organism>
<reference evidence="5 6" key="1">
    <citation type="submission" date="2012-08" db="EMBL/GenBank/DDBJ databases">
        <title>Whole genome shotgun sequence of Gordonia rhizosphera NBRC 16068.</title>
        <authorList>
            <person name="Takarada H."/>
            <person name="Isaki S."/>
            <person name="Hosoyama A."/>
            <person name="Tsuchikane K."/>
            <person name="Katsumata H."/>
            <person name="Baba S."/>
            <person name="Ohji S."/>
            <person name="Yamazaki S."/>
            <person name="Fujita N."/>
        </authorList>
    </citation>
    <scope>NUCLEOTIDE SEQUENCE [LARGE SCALE GENOMIC DNA]</scope>
    <source>
        <strain evidence="5 6">NBRC 16068</strain>
    </source>
</reference>
<keyword evidence="2" id="KW-0560">Oxidoreductase</keyword>
<dbReference type="GO" id="GO:0016616">
    <property type="term" value="F:oxidoreductase activity, acting on the CH-OH group of donors, NAD or NADP as acceptor"/>
    <property type="evidence" value="ECO:0007669"/>
    <property type="project" value="TreeGrafter"/>
</dbReference>
<dbReference type="Pfam" id="PF00106">
    <property type="entry name" value="adh_short"/>
    <property type="match status" value="1"/>
</dbReference>
<dbReference type="PRINTS" id="PR00080">
    <property type="entry name" value="SDRFAMILY"/>
</dbReference>
<dbReference type="OrthoDB" id="5173603at2"/>
<dbReference type="CDD" id="cd05233">
    <property type="entry name" value="SDR_c"/>
    <property type="match status" value="1"/>
</dbReference>
<dbReference type="Gene3D" id="3.40.50.720">
    <property type="entry name" value="NAD(P)-binding Rossmann-like Domain"/>
    <property type="match status" value="1"/>
</dbReference>
<proteinExistence type="inferred from homology"/>
<dbReference type="NCBIfam" id="TIGR03971">
    <property type="entry name" value="SDR_subfam_1"/>
    <property type="match status" value="1"/>
</dbReference>
<protein>
    <submittedName>
        <fullName evidence="5">Putative oxidoreductase</fullName>
    </submittedName>
</protein>
<sequence>MGTLDGKVALITGGGRGQGRSHAVTLARHGASVAICDIDMQYPTIPYDMTQDRDLDTTVALVKEAGRECFAETADVRDPEQVNRFVAATIERFGRIDILSANAGVWAPALLTETSDDLWRDTIDTNLGGVFHAIRAVAPHMIEQRGGRIVATSSMCGRRGTPNLGAYTASKWGVIGLVKSAAIELGEYGITVNAICPSYVDTPMINFDGYNRMFRPDLSDPTRETSDEVVKTTQHTLPVGSFAPQHISDALLYLVSDGAQMISGTALDVTAGMSTQWSA</sequence>
<name>K6WGP0_9ACTN</name>
<dbReference type="InterPro" id="IPR023985">
    <property type="entry name" value="SDR_subfam_1"/>
</dbReference>
<evidence type="ECO:0000313" key="5">
    <source>
        <dbReference type="EMBL" id="GAB91302.1"/>
    </source>
</evidence>
<evidence type="ECO:0000256" key="1">
    <source>
        <dbReference type="ARBA" id="ARBA00006484"/>
    </source>
</evidence>
<keyword evidence="3" id="KW-0520">NAD</keyword>
<dbReference type="EMBL" id="BAHC01000126">
    <property type="protein sequence ID" value="GAB91302.1"/>
    <property type="molecule type" value="Genomic_DNA"/>
</dbReference>
<accession>K6WGP0</accession>
<dbReference type="InterPro" id="IPR036291">
    <property type="entry name" value="NAD(P)-bd_dom_sf"/>
</dbReference>
<dbReference type="STRING" id="1108045.GORHZ_126_00430"/>
<evidence type="ECO:0000313" key="6">
    <source>
        <dbReference type="Proteomes" id="UP000008363"/>
    </source>
</evidence>
<evidence type="ECO:0000256" key="3">
    <source>
        <dbReference type="ARBA" id="ARBA00023027"/>
    </source>
</evidence>
<comment type="caution">
    <text evidence="5">The sequence shown here is derived from an EMBL/GenBank/DDBJ whole genome shotgun (WGS) entry which is preliminary data.</text>
</comment>
<evidence type="ECO:0000256" key="4">
    <source>
        <dbReference type="RuleBase" id="RU000363"/>
    </source>
</evidence>
<dbReference type="InterPro" id="IPR002347">
    <property type="entry name" value="SDR_fam"/>
</dbReference>
<evidence type="ECO:0000256" key="2">
    <source>
        <dbReference type="ARBA" id="ARBA00023002"/>
    </source>
</evidence>
<dbReference type="InterPro" id="IPR020904">
    <property type="entry name" value="Sc_DH/Rdtase_CS"/>
</dbReference>
<dbReference type="PRINTS" id="PR00081">
    <property type="entry name" value="GDHRDH"/>
</dbReference>
<keyword evidence="6" id="KW-1185">Reference proteome</keyword>
<dbReference type="GO" id="GO:0030497">
    <property type="term" value="P:fatty acid elongation"/>
    <property type="evidence" value="ECO:0007669"/>
    <property type="project" value="TreeGrafter"/>
</dbReference>
<dbReference type="PANTHER" id="PTHR42760">
    <property type="entry name" value="SHORT-CHAIN DEHYDROGENASES/REDUCTASES FAMILY MEMBER"/>
    <property type="match status" value="1"/>
</dbReference>